<organism evidence="2 3">
    <name type="scientific">Pontiella sulfatireligans</name>
    <dbReference type="NCBI Taxonomy" id="2750658"/>
    <lineage>
        <taxon>Bacteria</taxon>
        <taxon>Pseudomonadati</taxon>
        <taxon>Kiritimatiellota</taxon>
        <taxon>Kiritimatiellia</taxon>
        <taxon>Kiritimatiellales</taxon>
        <taxon>Pontiellaceae</taxon>
        <taxon>Pontiella</taxon>
    </lineage>
</organism>
<feature type="transmembrane region" description="Helical" evidence="1">
    <location>
        <begin position="330"/>
        <end position="349"/>
    </location>
</feature>
<dbReference type="AlphaFoldDB" id="A0A6C2UDQ1"/>
<dbReference type="Proteomes" id="UP000346198">
    <property type="component" value="Unassembled WGS sequence"/>
</dbReference>
<feature type="transmembrane region" description="Helical" evidence="1">
    <location>
        <begin position="210"/>
        <end position="231"/>
    </location>
</feature>
<proteinExistence type="predicted"/>
<evidence type="ECO:0008006" key="4">
    <source>
        <dbReference type="Google" id="ProtNLM"/>
    </source>
</evidence>
<feature type="transmembrane region" description="Helical" evidence="1">
    <location>
        <begin position="297"/>
        <end position="321"/>
    </location>
</feature>
<feature type="transmembrane region" description="Helical" evidence="1">
    <location>
        <begin position="175"/>
        <end position="198"/>
    </location>
</feature>
<dbReference type="EMBL" id="CAAHFH010000001">
    <property type="protein sequence ID" value="VGO18290.1"/>
    <property type="molecule type" value="Genomic_DNA"/>
</dbReference>
<evidence type="ECO:0000256" key="1">
    <source>
        <dbReference type="SAM" id="Phobius"/>
    </source>
</evidence>
<keyword evidence="1" id="KW-1133">Transmembrane helix</keyword>
<accession>A0A6C2UDQ1</accession>
<feature type="transmembrane region" description="Helical" evidence="1">
    <location>
        <begin position="93"/>
        <end position="112"/>
    </location>
</feature>
<feature type="transmembrane region" description="Helical" evidence="1">
    <location>
        <begin position="147"/>
        <end position="163"/>
    </location>
</feature>
<dbReference type="RefSeq" id="WP_168432891.1">
    <property type="nucleotide sequence ID" value="NZ_CAAHFH010000001.1"/>
</dbReference>
<keyword evidence="1" id="KW-0812">Transmembrane</keyword>
<gene>
    <name evidence="2" type="ORF">SCARR_00342</name>
</gene>
<protein>
    <recommendedName>
        <fullName evidence="4">Glycosyltransferase RgtA/B/C/D-like domain-containing protein</fullName>
    </recommendedName>
</protein>
<sequence>MNIFHSLFNLRQGLLMDKNPRIQMVLLFLGSLLLFMAVLPANHSDSEDAYYYARTVEQGEWSEMFHGHHLLYLPACRAVCRAVQAAGYSGRSLPVLIGISMLAGALCICLLASLFRGDGKRREMGWPFVAALFFSYGFWRYSVAAEIYIPALALSMAALLCARDGRLWWSELFSALALLLHLMCIPVVLVSIPLLLVLNRRFRCAGVHMAVVIALVAGVYAGVAWGGRFTFFPDSMVMRSSLGQPLTWAKGLFAFGQNLLSGNFLFSLPPVAERLTQMFPYHMLQEELFMGAQAPSWVQWLAPISFVAAGGAIVCLVVLALRRVSAFPPLGWAALAWLVGSAAMAMWFEPANPEMWIFTIPPLWLFLGLGWRCFPIGLKWLPVVVAGLLAFHNFIGGMLLLRSEANDYCRQKAEWIVEHAVAGDVVLVADSHSFTTYLQYGSPAQVEDMKFQGMDEWNALKKGATGRIYVYGDVLELLPAVARRDSSSVAELRTLGVALRPQLKRIHQDAFGAIYEWSGQ</sequence>
<name>A0A6C2UDQ1_9BACT</name>
<feature type="transmembrane region" description="Helical" evidence="1">
    <location>
        <begin position="21"/>
        <end position="41"/>
    </location>
</feature>
<feature type="transmembrane region" description="Helical" evidence="1">
    <location>
        <begin position="381"/>
        <end position="401"/>
    </location>
</feature>
<keyword evidence="3" id="KW-1185">Reference proteome</keyword>
<reference evidence="2 3" key="1">
    <citation type="submission" date="2019-04" db="EMBL/GenBank/DDBJ databases">
        <authorList>
            <person name="Van Vliet M D."/>
        </authorList>
    </citation>
    <scope>NUCLEOTIDE SEQUENCE [LARGE SCALE GENOMIC DNA]</scope>
    <source>
        <strain evidence="2 3">F21</strain>
    </source>
</reference>
<evidence type="ECO:0000313" key="2">
    <source>
        <dbReference type="EMBL" id="VGO18290.1"/>
    </source>
</evidence>
<evidence type="ECO:0000313" key="3">
    <source>
        <dbReference type="Proteomes" id="UP000346198"/>
    </source>
</evidence>
<keyword evidence="1" id="KW-0472">Membrane</keyword>